<organism evidence="1">
    <name type="scientific">Calcidiscus leptoporus</name>
    <dbReference type="NCBI Taxonomy" id="127549"/>
    <lineage>
        <taxon>Eukaryota</taxon>
        <taxon>Haptista</taxon>
        <taxon>Haptophyta</taxon>
        <taxon>Prymnesiophyceae</taxon>
        <taxon>Coccolithales</taxon>
        <taxon>Calcidiscaceae</taxon>
        <taxon>Calcidiscus</taxon>
    </lineage>
</organism>
<proteinExistence type="predicted"/>
<evidence type="ECO:0000313" key="1">
    <source>
        <dbReference type="EMBL" id="CAD8531638.1"/>
    </source>
</evidence>
<sequence>MSEPVKATPAAECKFVPNGKYKNTKGCCISDGTVTADVSECWMKNCGLECVCLCNIWHCLCHTAMPFFPERDCSKNCNYACNKYDTPNQCYYGWACGNGTAGAAFIVSEGGKKFAIEWCFMPCGEYELVE</sequence>
<name>A0A7S0ITM8_9EUKA</name>
<gene>
    <name evidence="1" type="ORF">CLEP1334_LOCUS6890</name>
</gene>
<reference evidence="1" key="1">
    <citation type="submission" date="2021-01" db="EMBL/GenBank/DDBJ databases">
        <authorList>
            <person name="Corre E."/>
            <person name="Pelletier E."/>
            <person name="Niang G."/>
            <person name="Scheremetjew M."/>
            <person name="Finn R."/>
            <person name="Kale V."/>
            <person name="Holt S."/>
            <person name="Cochrane G."/>
            <person name="Meng A."/>
            <person name="Brown T."/>
            <person name="Cohen L."/>
        </authorList>
    </citation>
    <scope>NUCLEOTIDE SEQUENCE</scope>
    <source>
        <strain evidence="1">RCC1130</strain>
    </source>
</reference>
<accession>A0A7S0ITM8</accession>
<protein>
    <submittedName>
        <fullName evidence="1">Uncharacterized protein</fullName>
    </submittedName>
</protein>
<dbReference type="AlphaFoldDB" id="A0A7S0ITM8"/>
<dbReference type="EMBL" id="HBER01013807">
    <property type="protein sequence ID" value="CAD8531638.1"/>
    <property type="molecule type" value="Transcribed_RNA"/>
</dbReference>